<dbReference type="InterPro" id="IPR008929">
    <property type="entry name" value="Chondroitin_lyas"/>
</dbReference>
<dbReference type="Pfam" id="PF05426">
    <property type="entry name" value="Alginate_lyase"/>
    <property type="match status" value="1"/>
</dbReference>
<dbReference type="Proteomes" id="UP000076744">
    <property type="component" value="Unassembled WGS sequence"/>
</dbReference>
<proteinExistence type="predicted"/>
<keyword evidence="5" id="KW-1185">Reference proteome</keyword>
<comment type="caution">
    <text evidence="4">The sequence shown here is derived from an EMBL/GenBank/DDBJ whole genome shotgun (WGS) entry which is preliminary data.</text>
</comment>
<gene>
    <name evidence="4" type="ORF">ISF_07454</name>
</gene>
<keyword evidence="2 4" id="KW-0456">Lyase</keyword>
<dbReference type="GO" id="GO:0042597">
    <property type="term" value="C:periplasmic space"/>
    <property type="evidence" value="ECO:0007669"/>
    <property type="project" value="InterPro"/>
</dbReference>
<dbReference type="STRING" id="1081104.A0A167P845"/>
<evidence type="ECO:0000256" key="1">
    <source>
        <dbReference type="ARBA" id="ARBA00022729"/>
    </source>
</evidence>
<dbReference type="Gene3D" id="1.50.10.100">
    <property type="entry name" value="Chondroitin AC/alginate lyase"/>
    <property type="match status" value="1"/>
</dbReference>
<dbReference type="EMBL" id="AZHB01000022">
    <property type="protein sequence ID" value="OAA56386.1"/>
    <property type="molecule type" value="Genomic_DNA"/>
</dbReference>
<organism evidence="4 5">
    <name type="scientific">Cordyceps fumosorosea (strain ARSEF 2679)</name>
    <name type="common">Isaria fumosorosea</name>
    <dbReference type="NCBI Taxonomy" id="1081104"/>
    <lineage>
        <taxon>Eukaryota</taxon>
        <taxon>Fungi</taxon>
        <taxon>Dikarya</taxon>
        <taxon>Ascomycota</taxon>
        <taxon>Pezizomycotina</taxon>
        <taxon>Sordariomycetes</taxon>
        <taxon>Hypocreomycetidae</taxon>
        <taxon>Hypocreales</taxon>
        <taxon>Cordycipitaceae</taxon>
        <taxon>Cordyceps</taxon>
    </lineage>
</organism>
<keyword evidence="1" id="KW-0732">Signal</keyword>
<evidence type="ECO:0000313" key="4">
    <source>
        <dbReference type="EMBL" id="OAA56386.1"/>
    </source>
</evidence>
<dbReference type="OrthoDB" id="5302720at2759"/>
<dbReference type="InterPro" id="IPR008397">
    <property type="entry name" value="Alginate_lyase_dom"/>
</dbReference>
<dbReference type="AlphaFoldDB" id="A0A167P845"/>
<dbReference type="SUPFAM" id="SSF48230">
    <property type="entry name" value="Chondroitin AC/alginate lyase"/>
    <property type="match status" value="1"/>
</dbReference>
<evidence type="ECO:0000259" key="3">
    <source>
        <dbReference type="Pfam" id="PF05426"/>
    </source>
</evidence>
<evidence type="ECO:0000313" key="5">
    <source>
        <dbReference type="Proteomes" id="UP000076744"/>
    </source>
</evidence>
<accession>A0A167P845</accession>
<sequence>MGNSRQSVVPHQGQQTWVHPGVFMDKDQLHFMKHKVSKGEQPWLGAYNVMMSDPLASLTRKAAPVPMVQCGSYSNPDVGCSDERKDSIAAYAMSLAWYITGQKEYAHKAIEYMNAWSAVVKDHNNTNAPLQSAWVGSTWARAAEIIRHTSGCWDDAGVQNFEAMLKNVYLPKVIPGAGTWNGNWELVMMEAAIMISVFVEDPTSYDKAMTKFLARVPAYIYMRSDGDFPVPPANTSIFTKESVIKYWYNQTTFVDGLSQETCRDLEHTGYGVASISHVAETSRIQGRDLFVEDMGARLRATMEFHAQYALGAPAPSWLCGGKLTGQLKNVTEVGNSELVLRLGKSMPQTKSYTLKQRPGGENGLFVLWETLTHGRV</sequence>
<name>A0A167P845_CORFA</name>
<reference evidence="4 5" key="1">
    <citation type="journal article" date="2016" name="Genome Biol. Evol.">
        <title>Divergent and convergent evolution of fungal pathogenicity.</title>
        <authorList>
            <person name="Shang Y."/>
            <person name="Xiao G."/>
            <person name="Zheng P."/>
            <person name="Cen K."/>
            <person name="Zhan S."/>
            <person name="Wang C."/>
        </authorList>
    </citation>
    <scope>NUCLEOTIDE SEQUENCE [LARGE SCALE GENOMIC DNA]</scope>
    <source>
        <strain evidence="4 5">ARSEF 2679</strain>
    </source>
</reference>
<dbReference type="GO" id="GO:0016829">
    <property type="term" value="F:lyase activity"/>
    <property type="evidence" value="ECO:0007669"/>
    <property type="project" value="UniProtKB-KW"/>
</dbReference>
<dbReference type="RefSeq" id="XP_018701653.1">
    <property type="nucleotide sequence ID" value="XM_018851057.1"/>
</dbReference>
<evidence type="ECO:0000256" key="2">
    <source>
        <dbReference type="ARBA" id="ARBA00023239"/>
    </source>
</evidence>
<dbReference type="GeneID" id="30023746"/>
<feature type="domain" description="Alginate lyase" evidence="3">
    <location>
        <begin position="88"/>
        <end position="310"/>
    </location>
</feature>
<protein>
    <submittedName>
        <fullName evidence="4">Chondroitin AC/alginate lyase</fullName>
    </submittedName>
</protein>